<evidence type="ECO:0000313" key="7">
    <source>
        <dbReference type="EMBL" id="KAG0451143.1"/>
    </source>
</evidence>
<evidence type="ECO:0000313" key="8">
    <source>
        <dbReference type="Proteomes" id="UP000636800"/>
    </source>
</evidence>
<comment type="caution">
    <text evidence="7">The sequence shown here is derived from an EMBL/GenBank/DDBJ whole genome shotgun (WGS) entry which is preliminary data.</text>
</comment>
<dbReference type="GO" id="GO:0005634">
    <property type="term" value="C:nucleus"/>
    <property type="evidence" value="ECO:0007669"/>
    <property type="project" value="TreeGrafter"/>
</dbReference>
<dbReference type="PROSITE" id="PS50089">
    <property type="entry name" value="ZF_RING_2"/>
    <property type="match status" value="1"/>
</dbReference>
<name>A0A835PGS3_VANPL</name>
<dbReference type="Gene3D" id="3.30.40.10">
    <property type="entry name" value="Zinc/RING finger domain, C3HC4 (zinc finger)"/>
    <property type="match status" value="1"/>
</dbReference>
<evidence type="ECO:0000256" key="2">
    <source>
        <dbReference type="ARBA" id="ARBA00022771"/>
    </source>
</evidence>
<dbReference type="InterPro" id="IPR013083">
    <property type="entry name" value="Znf_RING/FYVE/PHD"/>
</dbReference>
<evidence type="ECO:0000256" key="4">
    <source>
        <dbReference type="PROSITE-ProRule" id="PRU00175"/>
    </source>
</evidence>
<keyword evidence="3" id="KW-0862">Zinc</keyword>
<dbReference type="InterPro" id="IPR051834">
    <property type="entry name" value="RING_finger_E3_ligase"/>
</dbReference>
<dbReference type="GO" id="GO:0008270">
    <property type="term" value="F:zinc ion binding"/>
    <property type="evidence" value="ECO:0007669"/>
    <property type="project" value="UniProtKB-KW"/>
</dbReference>
<dbReference type="OrthoDB" id="18302at2759"/>
<dbReference type="Pfam" id="PF13639">
    <property type="entry name" value="zf-RING_2"/>
    <property type="match status" value="1"/>
</dbReference>
<feature type="compositionally biased region" description="Polar residues" evidence="5">
    <location>
        <begin position="182"/>
        <end position="199"/>
    </location>
</feature>
<keyword evidence="1" id="KW-0479">Metal-binding</keyword>
<dbReference type="AlphaFoldDB" id="A0A835PGS3"/>
<evidence type="ECO:0000259" key="6">
    <source>
        <dbReference type="PROSITE" id="PS50089"/>
    </source>
</evidence>
<dbReference type="Proteomes" id="UP000636800">
    <property type="component" value="Unassembled WGS sequence"/>
</dbReference>
<dbReference type="InterPro" id="IPR001841">
    <property type="entry name" value="Znf_RING"/>
</dbReference>
<dbReference type="SMART" id="SM00184">
    <property type="entry name" value="RING"/>
    <property type="match status" value="1"/>
</dbReference>
<evidence type="ECO:0000256" key="1">
    <source>
        <dbReference type="ARBA" id="ARBA00022723"/>
    </source>
</evidence>
<dbReference type="GO" id="GO:0006511">
    <property type="term" value="P:ubiquitin-dependent protein catabolic process"/>
    <property type="evidence" value="ECO:0007669"/>
    <property type="project" value="TreeGrafter"/>
</dbReference>
<dbReference type="PANTHER" id="PTHR45931">
    <property type="entry name" value="SI:CH211-59O9.10"/>
    <property type="match status" value="1"/>
</dbReference>
<evidence type="ECO:0000256" key="3">
    <source>
        <dbReference type="ARBA" id="ARBA00022833"/>
    </source>
</evidence>
<protein>
    <recommendedName>
        <fullName evidence="6">RING-type domain-containing protein</fullName>
    </recommendedName>
</protein>
<dbReference type="CDD" id="cd16454">
    <property type="entry name" value="RING-H2_PA-TM-RING"/>
    <property type="match status" value="1"/>
</dbReference>
<accession>A0A835PGS3</accession>
<organism evidence="7 8">
    <name type="scientific">Vanilla planifolia</name>
    <name type="common">Vanilla</name>
    <dbReference type="NCBI Taxonomy" id="51239"/>
    <lineage>
        <taxon>Eukaryota</taxon>
        <taxon>Viridiplantae</taxon>
        <taxon>Streptophyta</taxon>
        <taxon>Embryophyta</taxon>
        <taxon>Tracheophyta</taxon>
        <taxon>Spermatophyta</taxon>
        <taxon>Magnoliopsida</taxon>
        <taxon>Liliopsida</taxon>
        <taxon>Asparagales</taxon>
        <taxon>Orchidaceae</taxon>
        <taxon>Vanilloideae</taxon>
        <taxon>Vanilleae</taxon>
        <taxon>Vanilla</taxon>
    </lineage>
</organism>
<reference evidence="7 8" key="1">
    <citation type="journal article" date="2020" name="Nat. Food">
        <title>A phased Vanilla planifolia genome enables genetic improvement of flavour and production.</title>
        <authorList>
            <person name="Hasing T."/>
            <person name="Tang H."/>
            <person name="Brym M."/>
            <person name="Khazi F."/>
            <person name="Huang T."/>
            <person name="Chambers A.H."/>
        </authorList>
    </citation>
    <scope>NUCLEOTIDE SEQUENCE [LARGE SCALE GENOMIC DNA]</scope>
    <source>
        <tissue evidence="7">Leaf</tissue>
    </source>
</reference>
<dbReference type="EMBL" id="JADCNL010000073">
    <property type="protein sequence ID" value="KAG0451143.1"/>
    <property type="molecule type" value="Genomic_DNA"/>
</dbReference>
<feature type="region of interest" description="Disordered" evidence="5">
    <location>
        <begin position="182"/>
        <end position="203"/>
    </location>
</feature>
<feature type="domain" description="RING-type" evidence="6">
    <location>
        <begin position="277"/>
        <end position="318"/>
    </location>
</feature>
<evidence type="ECO:0000256" key="5">
    <source>
        <dbReference type="SAM" id="MobiDB-lite"/>
    </source>
</evidence>
<dbReference type="PANTHER" id="PTHR45931:SF3">
    <property type="entry name" value="RING ZINC FINGER-CONTAINING PROTEIN"/>
    <property type="match status" value="1"/>
</dbReference>
<gene>
    <name evidence="7" type="ORF">HPP92_026566</name>
</gene>
<dbReference type="GO" id="GO:0061630">
    <property type="term" value="F:ubiquitin protein ligase activity"/>
    <property type="evidence" value="ECO:0007669"/>
    <property type="project" value="TreeGrafter"/>
</dbReference>
<feature type="region of interest" description="Disordered" evidence="5">
    <location>
        <begin position="1"/>
        <end position="54"/>
    </location>
</feature>
<sequence>MTSASELFYNRRSRAGRGTEPVLGLHDLASDRGRASPSPRSPSPPPHQQTRSRQGLRTLASAWGLNNTDELCDVYYDGQLCTGGEQALPNDSSFGDSATRSIAINASIASDRINRLLTRNNGQLPNSVLEARARLLERLRGISVTQNRQVGEASSSSLISDDGEIEAGWNLLESGRHSFSSLHETGSSVDGRSGNTSMIRTRRSSDHSNISWDGLANLDDFVNSIREQLLQYGSNNRPGISPDYRRSPGLNWETIQNLPHEVFKDDEHGDVKLQCDCCICLENFWDGDGLLRLQCGHRFHSACLQPWLRTCGDCPYCRNKIQPVPVHAHEC</sequence>
<keyword evidence="2 4" id="KW-0863">Zinc-finger</keyword>
<proteinExistence type="predicted"/>
<keyword evidence="8" id="KW-1185">Reference proteome</keyword>
<dbReference type="SUPFAM" id="SSF57850">
    <property type="entry name" value="RING/U-box"/>
    <property type="match status" value="1"/>
</dbReference>